<protein>
    <submittedName>
        <fullName evidence="1">Uncharacterized protein</fullName>
    </submittedName>
</protein>
<gene>
    <name evidence="1" type="ORF">F383_23042</name>
</gene>
<keyword evidence="2" id="KW-1185">Reference proteome</keyword>
<name>A0A0B0NMV2_GOSAR</name>
<organism evidence="1 2">
    <name type="scientific">Gossypium arboreum</name>
    <name type="common">Tree cotton</name>
    <name type="synonym">Gossypium nanking</name>
    <dbReference type="NCBI Taxonomy" id="29729"/>
    <lineage>
        <taxon>Eukaryota</taxon>
        <taxon>Viridiplantae</taxon>
        <taxon>Streptophyta</taxon>
        <taxon>Embryophyta</taxon>
        <taxon>Tracheophyta</taxon>
        <taxon>Spermatophyta</taxon>
        <taxon>Magnoliopsida</taxon>
        <taxon>eudicotyledons</taxon>
        <taxon>Gunneridae</taxon>
        <taxon>Pentapetalae</taxon>
        <taxon>rosids</taxon>
        <taxon>malvids</taxon>
        <taxon>Malvales</taxon>
        <taxon>Malvaceae</taxon>
        <taxon>Malvoideae</taxon>
        <taxon>Gossypium</taxon>
    </lineage>
</organism>
<dbReference type="Proteomes" id="UP000032142">
    <property type="component" value="Unassembled WGS sequence"/>
</dbReference>
<proteinExistence type="predicted"/>
<sequence>MEPTLDSGVSCASMVA</sequence>
<accession>A0A0B0NMV2</accession>
<dbReference type="AlphaFoldDB" id="A0A0B0NMV2"/>
<evidence type="ECO:0000313" key="1">
    <source>
        <dbReference type="EMBL" id="KHG15853.1"/>
    </source>
</evidence>
<reference evidence="2" key="1">
    <citation type="submission" date="2014-09" db="EMBL/GenBank/DDBJ databases">
        <authorList>
            <person name="Mudge J."/>
            <person name="Ramaraj T."/>
            <person name="Lindquist I.E."/>
            <person name="Bharti A.K."/>
            <person name="Sundararajan A."/>
            <person name="Cameron C.T."/>
            <person name="Woodward J.E."/>
            <person name="May G.D."/>
            <person name="Brubaker C."/>
            <person name="Broadhvest J."/>
            <person name="Wilkins T.A."/>
        </authorList>
    </citation>
    <scope>NUCLEOTIDE SEQUENCE</scope>
    <source>
        <strain evidence="2">cv. AKA8401</strain>
    </source>
</reference>
<dbReference type="EMBL" id="KN404735">
    <property type="protein sequence ID" value="KHG15853.1"/>
    <property type="molecule type" value="Genomic_DNA"/>
</dbReference>
<evidence type="ECO:0000313" key="2">
    <source>
        <dbReference type="Proteomes" id="UP000032142"/>
    </source>
</evidence>